<dbReference type="PANTHER" id="PTHR11533">
    <property type="entry name" value="PROTEASE M1 ZINC METALLOPROTEASE"/>
    <property type="match status" value="1"/>
</dbReference>
<dbReference type="InterPro" id="IPR042097">
    <property type="entry name" value="Aminopeptidase_N-like_N_sf"/>
</dbReference>
<dbReference type="SUPFAM" id="SSF55486">
    <property type="entry name" value="Metalloproteases ('zincins'), catalytic domain"/>
    <property type="match status" value="1"/>
</dbReference>
<evidence type="ECO:0000256" key="11">
    <source>
        <dbReference type="ARBA" id="ARBA00023049"/>
    </source>
</evidence>
<keyword evidence="6" id="KW-0031">Aminopeptidase</keyword>
<accession>A0A948W3Q4</accession>
<keyword evidence="11" id="KW-0482">Metalloprotease</keyword>
<keyword evidence="9" id="KW-0378">Hydrolase</keyword>
<evidence type="ECO:0000256" key="5">
    <source>
        <dbReference type="ARBA" id="ARBA00015611"/>
    </source>
</evidence>
<evidence type="ECO:0000256" key="7">
    <source>
        <dbReference type="ARBA" id="ARBA00022670"/>
    </source>
</evidence>
<evidence type="ECO:0000256" key="10">
    <source>
        <dbReference type="ARBA" id="ARBA00022833"/>
    </source>
</evidence>
<dbReference type="GO" id="GO:0043171">
    <property type="term" value="P:peptide catabolic process"/>
    <property type="evidence" value="ECO:0007669"/>
    <property type="project" value="TreeGrafter"/>
</dbReference>
<proteinExistence type="inferred from homology"/>
<dbReference type="Pfam" id="PF13860">
    <property type="entry name" value="FlgD_ig"/>
    <property type="match status" value="1"/>
</dbReference>
<dbReference type="GO" id="GO:0042277">
    <property type="term" value="F:peptide binding"/>
    <property type="evidence" value="ECO:0007669"/>
    <property type="project" value="TreeGrafter"/>
</dbReference>
<dbReference type="AlphaFoldDB" id="A0A948W3Q4"/>
<dbReference type="InterPro" id="IPR027268">
    <property type="entry name" value="Peptidase_M4/M1_CTD_sf"/>
</dbReference>
<dbReference type="InterPro" id="IPR001930">
    <property type="entry name" value="Peptidase_M1"/>
</dbReference>
<dbReference type="SUPFAM" id="SSF63737">
    <property type="entry name" value="Leukotriene A4 hydrolase N-terminal domain"/>
    <property type="match status" value="1"/>
</dbReference>
<evidence type="ECO:0000256" key="1">
    <source>
        <dbReference type="ARBA" id="ARBA00000098"/>
    </source>
</evidence>
<sequence>MKNLVSRLCLSPMIAIFLLLPSLAPAESNQTPPPLPTPEARARFIAAEQQAALFNPELIFPRTIHDEYNVLHYDISLGLDIPNHILTGTVGVEAVAEIDDLSQIEIDLFDCMTVDAVTAGGSPALFTHTNNLLTITLDGMYQPEESFYISCTYHGTPLFPGNALPFRWLYQYNVPMILSYSEPYGAPAWWMCKDDPKDKATFTIDLTVPDTLTAVSNGLLTSTDDNGDGTITFHWNTDYPMPTYLFSIAVTNFESWTETYTALDGVTTMDVDYYAFPSDLAKAMESWNKNIEMMEFYAGLFGEYPFLSEKYGIAEFSHPGAMEHQTCTSMGAYWVNGYHNNDFVVAHELSHSWVGDMITMTEWSHAWCKEGFATYCEALYFEALYGVEYYHFYMENMDVFNYAGYQLYNITPPLHGAIYYKGAWVLHMLRHIIGDTAFFDAVYAYTNNADFRYDVADTDDLRGVFEAASGMDLEWYFDQWIYNPGYPEYDAFWTMTEARDGWDVILDVTQTQTTGPIFKMPVDIVVTTDLGSETFVVWDSLQVQSFTLHVNEQPTRVQFDPEDWVLRQITLTSDVPEIVSFPALRLIPNQPNPFGETTWIGFQLEHPAQVILDIYDSRGRWINRLMDDRQPAGQGRIRWNGTDAAGREVSSGIYYTKLRAGAEKTSRSLVVIR</sequence>
<organism evidence="16 17">
    <name type="scientific">Eiseniibacteriota bacterium</name>
    <dbReference type="NCBI Taxonomy" id="2212470"/>
    <lineage>
        <taxon>Bacteria</taxon>
        <taxon>Candidatus Eiseniibacteriota</taxon>
    </lineage>
</organism>
<feature type="signal peptide" evidence="12">
    <location>
        <begin position="1"/>
        <end position="26"/>
    </location>
</feature>
<evidence type="ECO:0000256" key="8">
    <source>
        <dbReference type="ARBA" id="ARBA00022723"/>
    </source>
</evidence>
<dbReference type="GO" id="GO:0016020">
    <property type="term" value="C:membrane"/>
    <property type="evidence" value="ECO:0007669"/>
    <property type="project" value="TreeGrafter"/>
</dbReference>
<comment type="caution">
    <text evidence="16">The sequence shown here is derived from an EMBL/GenBank/DDBJ whole genome shotgun (WGS) entry which is preliminary data.</text>
</comment>
<dbReference type="CDD" id="cd09603">
    <property type="entry name" value="M1_APN_like"/>
    <property type="match status" value="1"/>
</dbReference>
<evidence type="ECO:0000256" key="2">
    <source>
        <dbReference type="ARBA" id="ARBA00001947"/>
    </source>
</evidence>
<dbReference type="GO" id="GO:0070006">
    <property type="term" value="F:metalloaminopeptidase activity"/>
    <property type="evidence" value="ECO:0007669"/>
    <property type="project" value="TreeGrafter"/>
</dbReference>
<dbReference type="Gene3D" id="2.60.40.1730">
    <property type="entry name" value="tricorn interacting facor f3 domain"/>
    <property type="match status" value="1"/>
</dbReference>
<dbReference type="Gene3D" id="2.60.40.4070">
    <property type="match status" value="1"/>
</dbReference>
<dbReference type="Pfam" id="PF01433">
    <property type="entry name" value="Peptidase_M1"/>
    <property type="match status" value="1"/>
</dbReference>
<keyword evidence="10" id="KW-0862">Zinc</keyword>
<dbReference type="GO" id="GO:0005737">
    <property type="term" value="C:cytoplasm"/>
    <property type="evidence" value="ECO:0007669"/>
    <property type="project" value="TreeGrafter"/>
</dbReference>
<evidence type="ECO:0000256" key="6">
    <source>
        <dbReference type="ARBA" id="ARBA00022438"/>
    </source>
</evidence>
<dbReference type="GO" id="GO:0006508">
    <property type="term" value="P:proteolysis"/>
    <property type="evidence" value="ECO:0007669"/>
    <property type="project" value="UniProtKB-KW"/>
</dbReference>
<feature type="chain" id="PRO_5036785363" description="Aminopeptidase N" evidence="12">
    <location>
        <begin position="27"/>
        <end position="673"/>
    </location>
</feature>
<dbReference type="InterPro" id="IPR045357">
    <property type="entry name" value="Aminopeptidase_N-like_N"/>
</dbReference>
<evidence type="ECO:0000259" key="15">
    <source>
        <dbReference type="Pfam" id="PF17900"/>
    </source>
</evidence>
<dbReference type="Pfam" id="PF17900">
    <property type="entry name" value="Peptidase_M1_N"/>
    <property type="match status" value="1"/>
</dbReference>
<reference evidence="16" key="1">
    <citation type="submission" date="2021-05" db="EMBL/GenBank/DDBJ databases">
        <title>Energy efficiency and biological interactions define the core microbiome of deep oligotrophic groundwater.</title>
        <authorList>
            <person name="Mehrshad M."/>
            <person name="Lopez-Fernandez M."/>
            <person name="Bell E."/>
            <person name="Bernier-Latmani R."/>
            <person name="Bertilsson S."/>
            <person name="Dopson M."/>
        </authorList>
    </citation>
    <scope>NUCLEOTIDE SEQUENCE</scope>
    <source>
        <strain evidence="16">Modern_marine.mb.64</strain>
    </source>
</reference>
<feature type="domain" description="Aminopeptidase N-like N-terminal" evidence="15">
    <location>
        <begin position="71"/>
        <end position="245"/>
    </location>
</feature>
<dbReference type="GO" id="GO:0016285">
    <property type="term" value="F:alanyl aminopeptidase activity"/>
    <property type="evidence" value="ECO:0007669"/>
    <property type="project" value="UniProtKB-EC"/>
</dbReference>
<dbReference type="Gene3D" id="1.10.390.10">
    <property type="entry name" value="Neutral Protease Domain 2"/>
    <property type="match status" value="1"/>
</dbReference>
<evidence type="ECO:0000313" key="16">
    <source>
        <dbReference type="EMBL" id="MBU2691342.1"/>
    </source>
</evidence>
<dbReference type="PANTHER" id="PTHR11533:SF174">
    <property type="entry name" value="PUROMYCIN-SENSITIVE AMINOPEPTIDASE-RELATED"/>
    <property type="match status" value="1"/>
</dbReference>
<comment type="similarity">
    <text evidence="3">Belongs to the peptidase M1 family.</text>
</comment>
<dbReference type="Proteomes" id="UP000777784">
    <property type="component" value="Unassembled WGS sequence"/>
</dbReference>
<feature type="domain" description="Peptidase M1 membrane alanine aminopeptidase" evidence="13">
    <location>
        <begin position="288"/>
        <end position="480"/>
    </location>
</feature>
<keyword evidence="8" id="KW-0479">Metal-binding</keyword>
<dbReference type="EC" id="3.4.11.2" evidence="4"/>
<dbReference type="PRINTS" id="PR00756">
    <property type="entry name" value="ALADIPTASE"/>
</dbReference>
<gene>
    <name evidence="16" type="ORF">KJ970_10495</name>
</gene>
<dbReference type="GO" id="GO:0008270">
    <property type="term" value="F:zinc ion binding"/>
    <property type="evidence" value="ECO:0007669"/>
    <property type="project" value="InterPro"/>
</dbReference>
<name>A0A948W3Q4_UNCEI</name>
<keyword evidence="12" id="KW-0732">Signal</keyword>
<evidence type="ECO:0000259" key="14">
    <source>
        <dbReference type="Pfam" id="PF13860"/>
    </source>
</evidence>
<dbReference type="InterPro" id="IPR014782">
    <property type="entry name" value="Peptidase_M1_dom"/>
</dbReference>
<keyword evidence="7" id="KW-0645">Protease</keyword>
<comment type="cofactor">
    <cofactor evidence="2">
        <name>Zn(2+)</name>
        <dbReference type="ChEBI" id="CHEBI:29105"/>
    </cofactor>
</comment>
<evidence type="ECO:0000256" key="3">
    <source>
        <dbReference type="ARBA" id="ARBA00010136"/>
    </source>
</evidence>
<evidence type="ECO:0000256" key="9">
    <source>
        <dbReference type="ARBA" id="ARBA00022801"/>
    </source>
</evidence>
<evidence type="ECO:0000313" key="17">
    <source>
        <dbReference type="Proteomes" id="UP000777784"/>
    </source>
</evidence>
<dbReference type="InterPro" id="IPR025965">
    <property type="entry name" value="FlgD/Vpr_Ig-like"/>
</dbReference>
<protein>
    <recommendedName>
        <fullName evidence="5">Aminopeptidase N</fullName>
        <ecNumber evidence="4">3.4.11.2</ecNumber>
    </recommendedName>
</protein>
<evidence type="ECO:0000256" key="4">
    <source>
        <dbReference type="ARBA" id="ARBA00012564"/>
    </source>
</evidence>
<dbReference type="EMBL" id="JAHJDP010000056">
    <property type="protein sequence ID" value="MBU2691342.1"/>
    <property type="molecule type" value="Genomic_DNA"/>
</dbReference>
<evidence type="ECO:0000256" key="12">
    <source>
        <dbReference type="SAM" id="SignalP"/>
    </source>
</evidence>
<evidence type="ECO:0000259" key="13">
    <source>
        <dbReference type="Pfam" id="PF01433"/>
    </source>
</evidence>
<dbReference type="InterPro" id="IPR050344">
    <property type="entry name" value="Peptidase_M1_aminopeptidases"/>
</dbReference>
<dbReference type="GO" id="GO:0005615">
    <property type="term" value="C:extracellular space"/>
    <property type="evidence" value="ECO:0007669"/>
    <property type="project" value="TreeGrafter"/>
</dbReference>
<feature type="domain" description="FlgD/Vpr Ig-like" evidence="14">
    <location>
        <begin position="596"/>
        <end position="660"/>
    </location>
</feature>
<comment type="catalytic activity">
    <reaction evidence="1">
        <text>Release of an N-terminal amino acid, Xaa-|-Yaa- from a peptide, amide or arylamide. Xaa is preferably Ala, but may be most amino acids including Pro (slow action). When a terminal hydrophobic residue is followed by a prolyl residue, the two may be released as an intact Xaa-Pro dipeptide.</text>
        <dbReference type="EC" id="3.4.11.2"/>
    </reaction>
</comment>